<evidence type="ECO:0000313" key="2">
    <source>
        <dbReference type="EMBL" id="KAF2095623.1"/>
    </source>
</evidence>
<feature type="transmembrane region" description="Helical" evidence="1">
    <location>
        <begin position="237"/>
        <end position="256"/>
    </location>
</feature>
<gene>
    <name evidence="2" type="ORF">NA57DRAFT_26158</name>
</gene>
<feature type="transmembrane region" description="Helical" evidence="1">
    <location>
        <begin position="523"/>
        <end position="544"/>
    </location>
</feature>
<dbReference type="AlphaFoldDB" id="A0A9P4M3E0"/>
<sequence length="572" mass="64747">NFEQCGAQYTSSPSLIAKYNYSGPVRLVPPNASSQITYSGCVALCGTGNNWYDWSISSSFITTWILPILGTLLQAPFESNAFWRTIQAICRWVGSPMSSLAYVLWNIKVSGKCAMFVDMSAPYDGPLPDMESDFASMRDSFYLLMNINQYKMKPLISMTKEAEGLLRIALFSKNLQLIGSRKTLNQMRQKLARELRSNRRRGVVPVFISTLWFLFSLGISIQSAFGFLGNNTQAHDLAIGLFMGWFPVLILCSIVDRNPVASDDIRKKLNKLVDLVCVSLEDEENRQAFINSFHDLPEAHIMTHWVRKISEQTHLIKGNYFTGFAGQGRVRFHYGAAHAILIDIEKAYIADYGRNWLANERVARANLVLGHVDRSFVWFDGRQCWQILGAISCVGGTIAGAFILSYFTPTVGLSCRSGGYMVFGVVATALLVAEFLIWAYTSPDTVRKNIKALRQLNARRWFEYCFFIPVEAFNCAWLIYLFLAQTTGAFVNCACQASTWSPRGGYLDFNVWQYSANPQLHKYWVEGTIISCTFMGVGIVYVVIEWCLQAHLSTEDYDDALRGLRMVRRFRR</sequence>
<proteinExistence type="predicted"/>
<accession>A0A9P4M3E0</accession>
<name>A0A9P4M3E0_9PEZI</name>
<dbReference type="OrthoDB" id="5392263at2759"/>
<organism evidence="2 3">
    <name type="scientific">Rhizodiscina lignyota</name>
    <dbReference type="NCBI Taxonomy" id="1504668"/>
    <lineage>
        <taxon>Eukaryota</taxon>
        <taxon>Fungi</taxon>
        <taxon>Dikarya</taxon>
        <taxon>Ascomycota</taxon>
        <taxon>Pezizomycotina</taxon>
        <taxon>Dothideomycetes</taxon>
        <taxon>Pleosporomycetidae</taxon>
        <taxon>Aulographales</taxon>
        <taxon>Rhizodiscinaceae</taxon>
        <taxon>Rhizodiscina</taxon>
    </lineage>
</organism>
<keyword evidence="1" id="KW-1133">Transmembrane helix</keyword>
<feature type="transmembrane region" description="Helical" evidence="1">
    <location>
        <begin position="419"/>
        <end position="440"/>
    </location>
</feature>
<feature type="transmembrane region" description="Helical" evidence="1">
    <location>
        <begin position="461"/>
        <end position="483"/>
    </location>
</feature>
<feature type="transmembrane region" description="Helical" evidence="1">
    <location>
        <begin position="203"/>
        <end position="225"/>
    </location>
</feature>
<protein>
    <submittedName>
        <fullName evidence="2">Uncharacterized protein</fullName>
    </submittedName>
</protein>
<keyword evidence="1" id="KW-0812">Transmembrane</keyword>
<reference evidence="2" key="1">
    <citation type="journal article" date="2020" name="Stud. Mycol.">
        <title>101 Dothideomycetes genomes: a test case for predicting lifestyles and emergence of pathogens.</title>
        <authorList>
            <person name="Haridas S."/>
            <person name="Albert R."/>
            <person name="Binder M."/>
            <person name="Bloem J."/>
            <person name="Labutti K."/>
            <person name="Salamov A."/>
            <person name="Andreopoulos B."/>
            <person name="Baker S."/>
            <person name="Barry K."/>
            <person name="Bills G."/>
            <person name="Bluhm B."/>
            <person name="Cannon C."/>
            <person name="Castanera R."/>
            <person name="Culley D."/>
            <person name="Daum C."/>
            <person name="Ezra D."/>
            <person name="Gonzalez J."/>
            <person name="Henrissat B."/>
            <person name="Kuo A."/>
            <person name="Liang C."/>
            <person name="Lipzen A."/>
            <person name="Lutzoni F."/>
            <person name="Magnuson J."/>
            <person name="Mondo S."/>
            <person name="Nolan M."/>
            <person name="Ohm R."/>
            <person name="Pangilinan J."/>
            <person name="Park H.-J."/>
            <person name="Ramirez L."/>
            <person name="Alfaro M."/>
            <person name="Sun H."/>
            <person name="Tritt A."/>
            <person name="Yoshinaga Y."/>
            <person name="Zwiers L.-H."/>
            <person name="Turgeon B."/>
            <person name="Goodwin S."/>
            <person name="Spatafora J."/>
            <person name="Crous P."/>
            <person name="Grigoriev I."/>
        </authorList>
    </citation>
    <scope>NUCLEOTIDE SEQUENCE</scope>
    <source>
        <strain evidence="2">CBS 133067</strain>
    </source>
</reference>
<feature type="non-terminal residue" evidence="2">
    <location>
        <position position="1"/>
    </location>
</feature>
<comment type="caution">
    <text evidence="2">The sequence shown here is derived from an EMBL/GenBank/DDBJ whole genome shotgun (WGS) entry which is preliminary data.</text>
</comment>
<evidence type="ECO:0000256" key="1">
    <source>
        <dbReference type="SAM" id="Phobius"/>
    </source>
</evidence>
<keyword evidence="1" id="KW-0472">Membrane</keyword>
<evidence type="ECO:0000313" key="3">
    <source>
        <dbReference type="Proteomes" id="UP000799772"/>
    </source>
</evidence>
<dbReference type="EMBL" id="ML978131">
    <property type="protein sequence ID" value="KAF2095623.1"/>
    <property type="molecule type" value="Genomic_DNA"/>
</dbReference>
<dbReference type="Proteomes" id="UP000799772">
    <property type="component" value="Unassembled WGS sequence"/>
</dbReference>
<feature type="transmembrane region" description="Helical" evidence="1">
    <location>
        <begin position="384"/>
        <end position="407"/>
    </location>
</feature>
<feature type="non-terminal residue" evidence="2">
    <location>
        <position position="572"/>
    </location>
</feature>
<keyword evidence="3" id="KW-1185">Reference proteome</keyword>